<protein>
    <recommendedName>
        <fullName evidence="2">VQ domain-containing protein</fullName>
    </recommendedName>
</protein>
<dbReference type="InterPro" id="IPR039612">
    <property type="entry name" value="VQ_5/9/14"/>
</dbReference>
<dbReference type="AlphaFoldDB" id="A0AAD4S9K3"/>
<reference evidence="3" key="1">
    <citation type="submission" date="2022-04" db="EMBL/GenBank/DDBJ databases">
        <title>A functionally conserved STORR gene fusion in Papaver species that diverged 16.8 million years ago.</title>
        <authorList>
            <person name="Catania T."/>
        </authorList>
    </citation>
    <scope>NUCLEOTIDE SEQUENCE</scope>
    <source>
        <strain evidence="3">S-188037</strain>
    </source>
</reference>
<dbReference type="InterPro" id="IPR008889">
    <property type="entry name" value="VQ"/>
</dbReference>
<feature type="domain" description="VQ" evidence="2">
    <location>
        <begin position="48"/>
        <end position="71"/>
    </location>
</feature>
<feature type="region of interest" description="Disordered" evidence="1">
    <location>
        <begin position="65"/>
        <end position="85"/>
    </location>
</feature>
<dbReference type="Pfam" id="PF05678">
    <property type="entry name" value="VQ"/>
    <property type="match status" value="1"/>
</dbReference>
<feature type="compositionally biased region" description="Polar residues" evidence="1">
    <location>
        <begin position="65"/>
        <end position="74"/>
    </location>
</feature>
<proteinExistence type="predicted"/>
<dbReference type="PANTHER" id="PTHR33783:SF4">
    <property type="entry name" value="VQ MOTIF-CONTAINING PROTEIN 9"/>
    <property type="match status" value="1"/>
</dbReference>
<comment type="caution">
    <text evidence="3">The sequence shown here is derived from an EMBL/GenBank/DDBJ whole genome shotgun (WGS) entry which is preliminary data.</text>
</comment>
<organism evidence="3 4">
    <name type="scientific">Papaver atlanticum</name>
    <dbReference type="NCBI Taxonomy" id="357466"/>
    <lineage>
        <taxon>Eukaryota</taxon>
        <taxon>Viridiplantae</taxon>
        <taxon>Streptophyta</taxon>
        <taxon>Embryophyta</taxon>
        <taxon>Tracheophyta</taxon>
        <taxon>Spermatophyta</taxon>
        <taxon>Magnoliopsida</taxon>
        <taxon>Ranunculales</taxon>
        <taxon>Papaveraceae</taxon>
        <taxon>Papaveroideae</taxon>
        <taxon>Papaver</taxon>
    </lineage>
</organism>
<sequence>MTEKSYDQNLKQLNKYSTNKISKQIKKYPPFDHHQQLNGTYQPKQQKTHVYNINKSDFRTLVQQLTGPSSSSSQFHRHPLPPPQPPLIHNPKPQMSSRLYSIRPPPLTTKNPVLSSATTITTVKDEEYRPQVSGLSPLPAFPSVNFTAESPISAYMRYLRSSTPTNTITTSDFESSKGQFDFLNTCSFPSPTTTAQLEFPPATLAPSWKNV</sequence>
<evidence type="ECO:0000256" key="1">
    <source>
        <dbReference type="SAM" id="MobiDB-lite"/>
    </source>
</evidence>
<name>A0AAD4S9K3_9MAGN</name>
<keyword evidence="4" id="KW-1185">Reference proteome</keyword>
<evidence type="ECO:0000259" key="2">
    <source>
        <dbReference type="Pfam" id="PF05678"/>
    </source>
</evidence>
<dbReference type="EMBL" id="JAJJMB010012717">
    <property type="protein sequence ID" value="KAI3873897.1"/>
    <property type="molecule type" value="Genomic_DNA"/>
</dbReference>
<evidence type="ECO:0000313" key="4">
    <source>
        <dbReference type="Proteomes" id="UP001202328"/>
    </source>
</evidence>
<gene>
    <name evidence="3" type="ORF">MKW98_001546</name>
</gene>
<dbReference type="PANTHER" id="PTHR33783">
    <property type="entry name" value="PROTEIN HAIKU1"/>
    <property type="match status" value="1"/>
</dbReference>
<dbReference type="Proteomes" id="UP001202328">
    <property type="component" value="Unassembled WGS sequence"/>
</dbReference>
<accession>A0AAD4S9K3</accession>
<evidence type="ECO:0000313" key="3">
    <source>
        <dbReference type="EMBL" id="KAI3873897.1"/>
    </source>
</evidence>